<proteinExistence type="predicted"/>
<dbReference type="OrthoDB" id="10264848at2759"/>
<dbReference type="Proteomes" id="UP000499080">
    <property type="component" value="Unassembled WGS sequence"/>
</dbReference>
<evidence type="ECO:0000313" key="1">
    <source>
        <dbReference type="EMBL" id="GBO33908.1"/>
    </source>
</evidence>
<comment type="caution">
    <text evidence="1">The sequence shown here is derived from an EMBL/GenBank/DDBJ whole genome shotgun (WGS) entry which is preliminary data.</text>
</comment>
<gene>
    <name evidence="1" type="ORF">AVEN_221071_1</name>
</gene>
<sequence>DCMSSLLDLILEGSTTDSPADLVNQFQDLNRSAILITESELHSLVTFLKTVEAETSDPILKKTLYTMVNHLPTPQINGPSMPNGNLVREISTSSDNQPMTPSTKRSFLGKVGRKSSKLPSNMMLNSDNHADEANGLPEVDATVAAKTQLEDVLVVPILGIDFDCPGMLTEDKVISIDYLIFFWLSNDFHFRKK</sequence>
<dbReference type="AlphaFoldDB" id="A0A4Y2WBJ0"/>
<organism evidence="1 2">
    <name type="scientific">Araneus ventricosus</name>
    <name type="common">Orbweaver spider</name>
    <name type="synonym">Epeira ventricosa</name>
    <dbReference type="NCBI Taxonomy" id="182803"/>
    <lineage>
        <taxon>Eukaryota</taxon>
        <taxon>Metazoa</taxon>
        <taxon>Ecdysozoa</taxon>
        <taxon>Arthropoda</taxon>
        <taxon>Chelicerata</taxon>
        <taxon>Arachnida</taxon>
        <taxon>Araneae</taxon>
        <taxon>Araneomorphae</taxon>
        <taxon>Entelegynae</taxon>
        <taxon>Araneoidea</taxon>
        <taxon>Araneidae</taxon>
        <taxon>Araneus</taxon>
    </lineage>
</organism>
<evidence type="ECO:0000313" key="2">
    <source>
        <dbReference type="Proteomes" id="UP000499080"/>
    </source>
</evidence>
<feature type="non-terminal residue" evidence="1">
    <location>
        <position position="1"/>
    </location>
</feature>
<protein>
    <submittedName>
        <fullName evidence="1">Uncharacterized protein</fullName>
    </submittedName>
</protein>
<keyword evidence="2" id="KW-1185">Reference proteome</keyword>
<accession>A0A4Y2WBJ0</accession>
<dbReference type="EMBL" id="BGPR01057614">
    <property type="protein sequence ID" value="GBO33908.1"/>
    <property type="molecule type" value="Genomic_DNA"/>
</dbReference>
<reference evidence="1 2" key="1">
    <citation type="journal article" date="2019" name="Sci. Rep.">
        <title>Orb-weaving spider Araneus ventricosus genome elucidates the spidroin gene catalogue.</title>
        <authorList>
            <person name="Kono N."/>
            <person name="Nakamura H."/>
            <person name="Ohtoshi R."/>
            <person name="Moran D.A.P."/>
            <person name="Shinohara A."/>
            <person name="Yoshida Y."/>
            <person name="Fujiwara M."/>
            <person name="Mori M."/>
            <person name="Tomita M."/>
            <person name="Arakawa K."/>
        </authorList>
    </citation>
    <scope>NUCLEOTIDE SEQUENCE [LARGE SCALE GENOMIC DNA]</scope>
</reference>
<name>A0A4Y2WBJ0_ARAVE</name>